<organism evidence="3">
    <name type="scientific">Candidatus Enterococcus mansonii</name>
    <dbReference type="NCBI Taxonomy" id="1834181"/>
    <lineage>
        <taxon>Bacteria</taxon>
        <taxon>Bacillati</taxon>
        <taxon>Bacillota</taxon>
        <taxon>Bacilli</taxon>
        <taxon>Lactobacillales</taxon>
        <taxon>Enterococcaceae</taxon>
        <taxon>Enterococcus</taxon>
    </lineage>
</organism>
<dbReference type="SUPFAM" id="SSF55718">
    <property type="entry name" value="SCP-like"/>
    <property type="match status" value="1"/>
</dbReference>
<protein>
    <recommendedName>
        <fullName evidence="1">N-acetyltransferase domain-containing protein</fullName>
    </recommendedName>
</protein>
<keyword evidence="4" id="KW-1185">Reference proteome</keyword>
<dbReference type="Gene3D" id="3.40.630.30">
    <property type="match status" value="2"/>
</dbReference>
<dbReference type="PANTHER" id="PTHR37817">
    <property type="entry name" value="N-ACETYLTRANSFERASE EIS"/>
    <property type="match status" value="1"/>
</dbReference>
<dbReference type="InterPro" id="IPR036527">
    <property type="entry name" value="SCP2_sterol-bd_dom_sf"/>
</dbReference>
<dbReference type="STRING" id="1834181.A5880_000399"/>
<dbReference type="InterPro" id="IPR016181">
    <property type="entry name" value="Acyl_CoA_acyltransferase"/>
</dbReference>
<dbReference type="Pfam" id="PF17668">
    <property type="entry name" value="Acetyltransf_17"/>
    <property type="match status" value="1"/>
</dbReference>
<dbReference type="Pfam" id="PF13530">
    <property type="entry name" value="SCP2_2"/>
    <property type="match status" value="1"/>
</dbReference>
<evidence type="ECO:0000313" key="2">
    <source>
        <dbReference type="EMBL" id="MEI5994909.1"/>
    </source>
</evidence>
<evidence type="ECO:0000313" key="3">
    <source>
        <dbReference type="EMBL" id="OTO09719.1"/>
    </source>
</evidence>
<dbReference type="Pfam" id="PF13527">
    <property type="entry name" value="Acetyltransf_9"/>
    <property type="match status" value="1"/>
</dbReference>
<dbReference type="GO" id="GO:0034069">
    <property type="term" value="F:aminoglycoside N-acetyltransferase activity"/>
    <property type="evidence" value="ECO:0007669"/>
    <property type="project" value="TreeGrafter"/>
</dbReference>
<evidence type="ECO:0000313" key="4">
    <source>
        <dbReference type="Proteomes" id="UP000195139"/>
    </source>
</evidence>
<dbReference type="EMBL" id="NGLE02000001">
    <property type="protein sequence ID" value="MEI5994909.1"/>
    <property type="molecule type" value="Genomic_DNA"/>
</dbReference>
<comment type="caution">
    <text evidence="3">The sequence shown here is derived from an EMBL/GenBank/DDBJ whole genome shotgun (WGS) entry which is preliminary data.</text>
</comment>
<dbReference type="InterPro" id="IPR025559">
    <property type="entry name" value="Eis_dom"/>
</dbReference>
<reference evidence="2 4" key="2">
    <citation type="submission" date="2018-07" db="EMBL/GenBank/DDBJ databases">
        <title>The Genome Sequence of Enterococcus sp. DIV0659b.</title>
        <authorList>
            <consortium name="The Broad Institute Genomics Platform"/>
            <consortium name="The Broad Institute Genomic Center for Infectious Diseases"/>
            <person name="Earl A."/>
            <person name="Manson A."/>
            <person name="Schwartman J."/>
            <person name="Gilmore M."/>
            <person name="Abouelleil A."/>
            <person name="Cao P."/>
            <person name="Chapman S."/>
            <person name="Cusick C."/>
            <person name="Shea T."/>
            <person name="Young S."/>
            <person name="Neafsey D."/>
            <person name="Nusbaum C."/>
            <person name="Birren B."/>
        </authorList>
    </citation>
    <scope>NUCLEOTIDE SEQUENCE [LARGE SCALE GENOMIC DNA]</scope>
    <source>
        <strain evidence="2 4">4G2_DIV0659</strain>
    </source>
</reference>
<dbReference type="GO" id="GO:0030649">
    <property type="term" value="P:aminoglycoside antibiotic catabolic process"/>
    <property type="evidence" value="ECO:0007669"/>
    <property type="project" value="TreeGrafter"/>
</dbReference>
<name>A0A242CHS7_9ENTE</name>
<evidence type="ECO:0000259" key="1">
    <source>
        <dbReference type="PROSITE" id="PS51186"/>
    </source>
</evidence>
<dbReference type="AlphaFoldDB" id="A0A242CHS7"/>
<accession>A0A242CHS7</accession>
<dbReference type="InterPro" id="IPR000182">
    <property type="entry name" value="GNAT_dom"/>
</dbReference>
<dbReference type="EMBL" id="NGLE01000001">
    <property type="protein sequence ID" value="OTO09719.1"/>
    <property type="molecule type" value="Genomic_DNA"/>
</dbReference>
<feature type="domain" description="N-acetyltransferase" evidence="1">
    <location>
        <begin position="2"/>
        <end position="140"/>
    </location>
</feature>
<sequence length="397" mass="45641">MGVIQKMTEEQVDEMFQLAAYAFNAETTDKRKERFKEIVKHSWNYGCFSENDLANQVISTPFNVAFHGVNYQMAGIGCVSSYPEYRGQGGISAIMKQLLAELAENKVELAYLAPFSHPFYRNYGFEQLFEQISYTIKAADWPNIRAVPGNMRRVSFEEAKSVCQSIYSVLPKNQRGAVVRQSWWLDYSFGMEQGNQFALYEDEHGNPKGYLIYKSSKEQFVVKEWGYLTGLAFRSILRFIGSHNGSSQEFYYETGFDGQNLSYLMPEPVLEMKISPYMMGRIVDLESFLTKYPFQPGKEACYYLKVEDTYGPWNEGVWEVKINEKGKCIAKKVSQIIGKQKEEAVITSTIQSWTQLFMGYRTISDISFYGKLSGKADLIESLEQRLVKGMPVLEDYF</sequence>
<dbReference type="PANTHER" id="PTHR37817:SF1">
    <property type="entry name" value="N-ACETYLTRANSFERASE EIS"/>
    <property type="match status" value="1"/>
</dbReference>
<dbReference type="SUPFAM" id="SSF55729">
    <property type="entry name" value="Acyl-CoA N-acyltransferases (Nat)"/>
    <property type="match status" value="1"/>
</dbReference>
<reference evidence="3" key="1">
    <citation type="submission" date="2017-05" db="EMBL/GenBank/DDBJ databases">
        <title>The Genome Sequence of Enterococcus sp. 4G2_DIV0659.</title>
        <authorList>
            <consortium name="The Broad Institute Genomics Platform"/>
            <consortium name="The Broad Institute Genomic Center for Infectious Diseases"/>
            <person name="Earl A."/>
            <person name="Manson A."/>
            <person name="Schwartman J."/>
            <person name="Gilmore M."/>
            <person name="Abouelleil A."/>
            <person name="Cao P."/>
            <person name="Chapman S."/>
            <person name="Cusick C."/>
            <person name="Shea T."/>
            <person name="Young S."/>
            <person name="Neafsey D."/>
            <person name="Nusbaum C."/>
            <person name="Birren B."/>
        </authorList>
    </citation>
    <scope>NUCLEOTIDE SEQUENCE [LARGE SCALE GENOMIC DNA]</scope>
    <source>
        <strain evidence="3">4G2_DIV0659</strain>
    </source>
</reference>
<dbReference type="Gene3D" id="3.30.1050.10">
    <property type="entry name" value="SCP2 sterol-binding domain"/>
    <property type="match status" value="1"/>
</dbReference>
<dbReference type="Proteomes" id="UP000195139">
    <property type="component" value="Unassembled WGS sequence"/>
</dbReference>
<proteinExistence type="predicted"/>
<dbReference type="InterPro" id="IPR051554">
    <property type="entry name" value="Acetyltransferase_Eis"/>
</dbReference>
<dbReference type="InterPro" id="IPR041380">
    <property type="entry name" value="Acetyltransf_17"/>
</dbReference>
<dbReference type="PROSITE" id="PS51186">
    <property type="entry name" value="GNAT"/>
    <property type="match status" value="1"/>
</dbReference>
<dbReference type="RefSeq" id="WP_256924775.1">
    <property type="nucleotide sequence ID" value="NZ_NGLE02000001.1"/>
</dbReference>
<gene>
    <name evidence="3" type="ORF">A5880_000399</name>
    <name evidence="2" type="ORF">A5880_002496</name>
</gene>